<dbReference type="AlphaFoldDB" id="A0A0R0F8M0"/>
<keyword evidence="1" id="KW-0863">Zinc-finger</keyword>
<dbReference type="Pfam" id="PF00098">
    <property type="entry name" value="zf-CCHC"/>
    <property type="match status" value="1"/>
</dbReference>
<dbReference type="STRING" id="3847.A0A0R0F8M0"/>
<feature type="compositionally biased region" description="Basic and acidic residues" evidence="2">
    <location>
        <begin position="132"/>
        <end position="141"/>
    </location>
</feature>
<protein>
    <recommendedName>
        <fullName evidence="3">CCHC-type domain-containing protein</fullName>
    </recommendedName>
</protein>
<name>A0A0R0F8M0_SOYBN</name>
<dbReference type="EnsemblPlants" id="KRG99506">
    <property type="protein sequence ID" value="KRG99506"/>
    <property type="gene ID" value="GLYMA_18G150400"/>
</dbReference>
<feature type="compositionally biased region" description="Low complexity" evidence="2">
    <location>
        <begin position="42"/>
        <end position="53"/>
    </location>
</feature>
<evidence type="ECO:0000256" key="2">
    <source>
        <dbReference type="SAM" id="MobiDB-lite"/>
    </source>
</evidence>
<dbReference type="Proteomes" id="UP000008827">
    <property type="component" value="Chromosome 18"/>
</dbReference>
<feature type="region of interest" description="Disordered" evidence="2">
    <location>
        <begin position="32"/>
        <end position="53"/>
    </location>
</feature>
<dbReference type="InterPro" id="IPR036875">
    <property type="entry name" value="Znf_CCHC_sf"/>
</dbReference>
<sequence>MNLQELVATLKVHGQEIKKDEEFKKGKFVALSTQTERKTPSSKESSSRPSSKSVYKALSVEYFSVVEFKEESDEDDELAFIARKIRKMWKNKNGSRWKNFSKKVFKEKKDTRKSSIICYECKKPGHFKSKCPKLEKSKESKSLMSTSEDLDEPPLMKKE</sequence>
<evidence type="ECO:0000313" key="4">
    <source>
        <dbReference type="EMBL" id="KRG99506.1"/>
    </source>
</evidence>
<dbReference type="GO" id="GO:0003676">
    <property type="term" value="F:nucleic acid binding"/>
    <property type="evidence" value="ECO:0007669"/>
    <property type="project" value="InterPro"/>
</dbReference>
<evidence type="ECO:0000256" key="1">
    <source>
        <dbReference type="PROSITE-ProRule" id="PRU00047"/>
    </source>
</evidence>
<keyword evidence="1" id="KW-0862">Zinc</keyword>
<feature type="region of interest" description="Disordered" evidence="2">
    <location>
        <begin position="130"/>
        <end position="159"/>
    </location>
</feature>
<reference evidence="4 5" key="1">
    <citation type="journal article" date="2010" name="Nature">
        <title>Genome sequence of the palaeopolyploid soybean.</title>
        <authorList>
            <person name="Schmutz J."/>
            <person name="Cannon S.B."/>
            <person name="Schlueter J."/>
            <person name="Ma J."/>
            <person name="Mitros T."/>
            <person name="Nelson W."/>
            <person name="Hyten D.L."/>
            <person name="Song Q."/>
            <person name="Thelen J.J."/>
            <person name="Cheng J."/>
            <person name="Xu D."/>
            <person name="Hellsten U."/>
            <person name="May G.D."/>
            <person name="Yu Y."/>
            <person name="Sakurai T."/>
            <person name="Umezawa T."/>
            <person name="Bhattacharyya M.K."/>
            <person name="Sandhu D."/>
            <person name="Valliyodan B."/>
            <person name="Lindquist E."/>
            <person name="Peto M."/>
            <person name="Grant D."/>
            <person name="Shu S."/>
            <person name="Goodstein D."/>
            <person name="Barry K."/>
            <person name="Futrell-Griggs M."/>
            <person name="Abernathy B."/>
            <person name="Du J."/>
            <person name="Tian Z."/>
            <person name="Zhu L."/>
            <person name="Gill N."/>
            <person name="Joshi T."/>
            <person name="Libault M."/>
            <person name="Sethuraman A."/>
            <person name="Zhang X.-C."/>
            <person name="Shinozaki K."/>
            <person name="Nguyen H.T."/>
            <person name="Wing R.A."/>
            <person name="Cregan P."/>
            <person name="Specht J."/>
            <person name="Grimwood J."/>
            <person name="Rokhsar D."/>
            <person name="Stacey G."/>
            <person name="Shoemaker R.C."/>
            <person name="Jackson S.A."/>
        </authorList>
    </citation>
    <scope>NUCLEOTIDE SEQUENCE</scope>
    <source>
        <strain evidence="5">cv. Williams 82</strain>
        <tissue evidence="4">Callus</tissue>
    </source>
</reference>
<dbReference type="InParanoid" id="A0A0R0F8M0"/>
<accession>A0A0R0F8M0</accession>
<evidence type="ECO:0000259" key="3">
    <source>
        <dbReference type="PROSITE" id="PS50158"/>
    </source>
</evidence>
<dbReference type="SMART" id="SM00343">
    <property type="entry name" value="ZnF_C2HC"/>
    <property type="match status" value="1"/>
</dbReference>
<dbReference type="GO" id="GO:0008270">
    <property type="term" value="F:zinc ion binding"/>
    <property type="evidence" value="ECO:0007669"/>
    <property type="project" value="UniProtKB-KW"/>
</dbReference>
<reference evidence="5" key="2">
    <citation type="submission" date="2018-02" db="UniProtKB">
        <authorList>
            <consortium name="EnsemblPlants"/>
        </authorList>
    </citation>
    <scope>IDENTIFICATION</scope>
    <source>
        <strain evidence="5">Williams 82</strain>
    </source>
</reference>
<reference evidence="4" key="3">
    <citation type="submission" date="2018-07" db="EMBL/GenBank/DDBJ databases">
        <title>WGS assembly of Glycine max.</title>
        <authorList>
            <person name="Schmutz J."/>
            <person name="Cannon S."/>
            <person name="Schlueter J."/>
            <person name="Ma J."/>
            <person name="Mitros T."/>
            <person name="Nelson W."/>
            <person name="Hyten D."/>
            <person name="Song Q."/>
            <person name="Thelen J."/>
            <person name="Cheng J."/>
            <person name="Xu D."/>
            <person name="Hellsten U."/>
            <person name="May G."/>
            <person name="Yu Y."/>
            <person name="Sakurai T."/>
            <person name="Umezawa T."/>
            <person name="Bhattacharyya M."/>
            <person name="Sandhu D."/>
            <person name="Valliyodan B."/>
            <person name="Lindquist E."/>
            <person name="Peto M."/>
            <person name="Grant D."/>
            <person name="Shu S."/>
            <person name="Goodstein D."/>
            <person name="Barry K."/>
            <person name="Futrell-Griggs M."/>
            <person name="Abernathy B."/>
            <person name="Du J."/>
            <person name="Tian Z."/>
            <person name="Zhu L."/>
            <person name="Gill N."/>
            <person name="Joshi T."/>
            <person name="Libault M."/>
            <person name="Sethuraman A."/>
            <person name="Zhang X."/>
            <person name="Shinozaki K."/>
            <person name="Nguyen H."/>
            <person name="Wing R."/>
            <person name="Cregan P."/>
            <person name="Specht J."/>
            <person name="Grimwood J."/>
            <person name="Rokhsar D."/>
            <person name="Stacey G."/>
            <person name="Shoemaker R."/>
            <person name="Jackson S."/>
        </authorList>
    </citation>
    <scope>NUCLEOTIDE SEQUENCE</scope>
    <source>
        <tissue evidence="4">Callus</tissue>
    </source>
</reference>
<dbReference type="EMBL" id="CM000851">
    <property type="protein sequence ID" value="KRG99506.1"/>
    <property type="molecule type" value="Genomic_DNA"/>
</dbReference>
<keyword evidence="1" id="KW-0479">Metal-binding</keyword>
<dbReference type="PROSITE" id="PS50158">
    <property type="entry name" value="ZF_CCHC"/>
    <property type="match status" value="1"/>
</dbReference>
<keyword evidence="6" id="KW-1185">Reference proteome</keyword>
<dbReference type="Gene3D" id="4.10.60.10">
    <property type="entry name" value="Zinc finger, CCHC-type"/>
    <property type="match status" value="1"/>
</dbReference>
<feature type="domain" description="CCHC-type" evidence="3">
    <location>
        <begin position="118"/>
        <end position="133"/>
    </location>
</feature>
<dbReference type="Gramene" id="KRG99506">
    <property type="protein sequence ID" value="KRG99506"/>
    <property type="gene ID" value="GLYMA_18G150400"/>
</dbReference>
<proteinExistence type="predicted"/>
<organism evidence="4">
    <name type="scientific">Glycine max</name>
    <name type="common">Soybean</name>
    <name type="synonym">Glycine hispida</name>
    <dbReference type="NCBI Taxonomy" id="3847"/>
    <lineage>
        <taxon>Eukaryota</taxon>
        <taxon>Viridiplantae</taxon>
        <taxon>Streptophyta</taxon>
        <taxon>Embryophyta</taxon>
        <taxon>Tracheophyta</taxon>
        <taxon>Spermatophyta</taxon>
        <taxon>Magnoliopsida</taxon>
        <taxon>eudicotyledons</taxon>
        <taxon>Gunneridae</taxon>
        <taxon>Pentapetalae</taxon>
        <taxon>rosids</taxon>
        <taxon>fabids</taxon>
        <taxon>Fabales</taxon>
        <taxon>Fabaceae</taxon>
        <taxon>Papilionoideae</taxon>
        <taxon>50 kb inversion clade</taxon>
        <taxon>NPAAA clade</taxon>
        <taxon>indigoferoid/millettioid clade</taxon>
        <taxon>Phaseoleae</taxon>
        <taxon>Glycine</taxon>
        <taxon>Glycine subgen. Soja</taxon>
    </lineage>
</organism>
<dbReference type="InterPro" id="IPR001878">
    <property type="entry name" value="Znf_CCHC"/>
</dbReference>
<gene>
    <name evidence="4" type="ORF">GLYMA_18G150400</name>
</gene>
<evidence type="ECO:0000313" key="5">
    <source>
        <dbReference type="EnsemblPlants" id="KRG99506"/>
    </source>
</evidence>
<dbReference type="SUPFAM" id="SSF57756">
    <property type="entry name" value="Retrovirus zinc finger-like domains"/>
    <property type="match status" value="1"/>
</dbReference>
<evidence type="ECO:0000313" key="6">
    <source>
        <dbReference type="Proteomes" id="UP000008827"/>
    </source>
</evidence>